<accession>A0A8S1V3D1</accession>
<dbReference type="PANTHER" id="PTHR18976">
    <property type="entry name" value="APOLIPOPROTEIN"/>
    <property type="match status" value="1"/>
</dbReference>
<reference evidence="3" key="1">
    <citation type="submission" date="2021-01" db="EMBL/GenBank/DDBJ databases">
        <authorList>
            <consortium name="Genoscope - CEA"/>
            <person name="William W."/>
        </authorList>
    </citation>
    <scope>NUCLEOTIDE SEQUENCE</scope>
</reference>
<gene>
    <name evidence="3" type="ORF">PPENT_87.1.T0560013</name>
</gene>
<keyword evidence="2" id="KW-0812">Transmembrane</keyword>
<evidence type="ECO:0000256" key="2">
    <source>
        <dbReference type="SAM" id="Phobius"/>
    </source>
</evidence>
<keyword evidence="1" id="KW-0175">Coiled coil</keyword>
<name>A0A8S1V3D1_9CILI</name>
<dbReference type="InterPro" id="IPR050163">
    <property type="entry name" value="Apolipoprotein_A1/A4/E"/>
</dbReference>
<protein>
    <submittedName>
        <fullName evidence="3">Uncharacterized protein</fullName>
    </submittedName>
</protein>
<organism evidence="3 4">
    <name type="scientific">Paramecium pentaurelia</name>
    <dbReference type="NCBI Taxonomy" id="43138"/>
    <lineage>
        <taxon>Eukaryota</taxon>
        <taxon>Sar</taxon>
        <taxon>Alveolata</taxon>
        <taxon>Ciliophora</taxon>
        <taxon>Intramacronucleata</taxon>
        <taxon>Oligohymenophorea</taxon>
        <taxon>Peniculida</taxon>
        <taxon>Parameciidae</taxon>
        <taxon>Paramecium</taxon>
    </lineage>
</organism>
<sequence length="2056" mass="243386">MSLPFINQAIQTIQQFPITQQTNELRLIYQTCQQSSKQLGKFKIDNTFWNQDITKVEIEISKILHEFGYRVKPNPIHQFNFDTFLQKKARLNITTEDYREALLQFYENLQANLWIRRKYLLRQRIALLHNPTEDVLFYDPLVKVKSDVIPIEMYSTVNLERIHPDENKTLVDEEIKMIDEKLIEYAEISEKLSNERIFDPSRFDQDIPQIQISTDDDLIFERMNNKIYQSMPFITQKHLKEYYNFKQNQMVNKLDDLDTQIYIESLESTTQDSTITEYCNMYLIPVTMPQLQQELQQLALEQGVDQDITVDNGALFLFAIDKHFIQKIQEQSNKYLLFLPYNLDQSEQKTKSFQQQTMNILNELKEDKIRKNQYRIRSSAHWLDNIQIIQEKEDTEMNLIFNQYEDSSINSWMKFLLYHESDKIQDKINKDVSLVQEKVQSTYFPEIYFQFFLRYQKLLYLESRESLIQIMHCYNVMRTMQKNLNIYFIDLHQLSSQLTKERIQKKQQNTLNAFITSLDSKETIPQEDTSAYFCEEKIQRNHNLYEVVDGNGHKIIHEIVFKDVAQLLDKISHISAFTLQFTNKIGEKNSHSDSQQLNRFLAVKDLLQAELDYNNAKCKILQIVYPLLSKARVSELTNAISILARLIHQQPQFRYDQNVLIHYSEATKRLNLLSDIFINTKSLKLILKLFSIKDINILEQTLKYIKRDRLIDKEFPYKSFYKDTILDSQNNLSQILKQLPEDGNFNIFSLLEFLLLRRKFYKLSLRIYYLSNLYGQQIKERGLINKMIQKLELIPNRVIDEKNFDVFSIVMDEYLKIGKECQQIELWTTFASDNYKMIDMLMPLKSLLLLDFYLFNAIKINRKQTHHFVDIIGLKERLALQAQTIQRKANIMQSSTAATDQNNQDKLKQTAISMISTQFRGSLLVKNFVNKIQQNQSTALQEFNKLLTQQCQSLVFTLQALVQREQMIQLNQQLPFVKPLFTEEPFLNEMQQIQNPFIIHSIPSIMNIINFKDFDNKSSNLEVDNLGDEDWITTTRLKLEKNVSPLSANRKQPKFKSSGNPFSNNTKFQEPISGSQQLALQLVQLLIGVQSCNCNVQDLIYLHQGMLGMEELKRNQLRLRRDLESVYQQVQKYKDNISKILSSGNIQNMNLTIMTYLEKLIKRFHLLIIITMISSVHQFRKQIQDNSEIYPQIISTLKNALITGCFRNMSHVERLMDQAPKVYPSIQTKKIISDKMMLLKYAFGSQFVQAHQTNPNNVHMPLKEFQFEDFYTQLSPYMIPSQQILFRTQKINYNIETFLSSVIDLFPNAMANLFTLFPQSKLIYYSTIQDLIISESESILRDKCIFEVDDLFKYERAYRKLLVLQFRYLVLSEFFTVQKRQILPFSSDTNDPCTQWLENCVELCDKNMHKQQLKAGLLLNALPGVNKQVNELKKGSKTTRMNYEPSQEKFSILPRLRLESFENQVFQLISMMIGCQAIFQEEGKQYYQQLNNQLNKMDQPYQVAKQLNVFYSNLERDSLKIMTLNKGYAHVIADNDLDKHLNDFNRRMLDFNKANYPNHVIIENESLQRMYNQKSIELRFAMKKIKFYESNINHIVESLVAQRTNDLIFENDALKQQIEQMMKSFDIEKQKQRDKIKEEFSEQIRTQDVLIQQMQNRFQDYKRGISMEMTNFIQEYKTDGLKRVRDKASEALFGQVNKLNIDLDVEYQRVGVYDKFKEDSEQINSLFSSLKKLRTFYLWKEMCIRERFEKQIQIIVAANSSNEELQQKIQQLTENVEILKDELIQNRKIITIMDNQNQILRRDLQKLKIERFQAMREKGQLGAIATYQDQEQQLEEQRKQVIEAKKEQQFKNSRPITASSITRSIKSAQKCAKIRNILNDVKLKGNINNEIQNYILILLYIYIYLYIKLSIYMLRLATQAIKNMVQIVPIIRPIQFCQKPIQFFGLARLFKQTRISGQARSKTKSSSSSWKSRIRTQNRLYKIGNHKGLMKRVKIVGPRRARRLKFKSPGSRHLNRNCSKANLRRKRRTRYISDVDMPRMRKLLPLMKRQKCKRGS</sequence>
<feature type="coiled-coil region" evidence="1">
    <location>
        <begin position="1755"/>
        <end position="1847"/>
    </location>
</feature>
<keyword evidence="4" id="KW-1185">Reference proteome</keyword>
<keyword evidence="2" id="KW-0472">Membrane</keyword>
<evidence type="ECO:0000313" key="3">
    <source>
        <dbReference type="EMBL" id="CAD8171958.1"/>
    </source>
</evidence>
<evidence type="ECO:0000313" key="4">
    <source>
        <dbReference type="Proteomes" id="UP000689195"/>
    </source>
</evidence>
<dbReference type="EMBL" id="CAJJDO010000056">
    <property type="protein sequence ID" value="CAD8171958.1"/>
    <property type="molecule type" value="Genomic_DNA"/>
</dbReference>
<dbReference type="PANTHER" id="PTHR18976:SF34">
    <property type="entry name" value="LIPID-BINDING PROTEIN"/>
    <property type="match status" value="1"/>
</dbReference>
<dbReference type="OrthoDB" id="293444at2759"/>
<feature type="transmembrane region" description="Helical" evidence="2">
    <location>
        <begin position="1894"/>
        <end position="1914"/>
    </location>
</feature>
<comment type="caution">
    <text evidence="3">The sequence shown here is derived from an EMBL/GenBank/DDBJ whole genome shotgun (WGS) entry which is preliminary data.</text>
</comment>
<keyword evidence="2" id="KW-1133">Transmembrane helix</keyword>
<dbReference type="Proteomes" id="UP000689195">
    <property type="component" value="Unassembled WGS sequence"/>
</dbReference>
<proteinExistence type="predicted"/>
<evidence type="ECO:0000256" key="1">
    <source>
        <dbReference type="SAM" id="Coils"/>
    </source>
</evidence>